<protein>
    <submittedName>
        <fullName evidence="2">Sugar phosphate isomerase/epimerase</fullName>
    </submittedName>
</protein>
<dbReference type="SUPFAM" id="SSF51658">
    <property type="entry name" value="Xylose isomerase-like"/>
    <property type="match status" value="1"/>
</dbReference>
<reference evidence="2 3" key="1">
    <citation type="submission" date="2020-06" db="EMBL/GenBank/DDBJ databases">
        <title>Genome mining for natural products.</title>
        <authorList>
            <person name="Zhang B."/>
            <person name="Shi J."/>
            <person name="Ge H."/>
        </authorList>
    </citation>
    <scope>NUCLEOTIDE SEQUENCE [LARGE SCALE GENOMIC DNA]</scope>
    <source>
        <strain evidence="2 3">NA00687</strain>
    </source>
</reference>
<evidence type="ECO:0000313" key="2">
    <source>
        <dbReference type="EMBL" id="QKW52379.1"/>
    </source>
</evidence>
<feature type="domain" description="Xylose isomerase-like TIM barrel" evidence="1">
    <location>
        <begin position="38"/>
        <end position="264"/>
    </location>
</feature>
<dbReference type="Pfam" id="PF01261">
    <property type="entry name" value="AP_endonuc_2"/>
    <property type="match status" value="1"/>
</dbReference>
<dbReference type="RefSeq" id="WP_176164083.1">
    <property type="nucleotide sequence ID" value="NZ_CP054929.1"/>
</dbReference>
<evidence type="ECO:0000259" key="1">
    <source>
        <dbReference type="Pfam" id="PF01261"/>
    </source>
</evidence>
<evidence type="ECO:0000313" key="3">
    <source>
        <dbReference type="Proteomes" id="UP000509303"/>
    </source>
</evidence>
<dbReference type="Gene3D" id="3.20.20.150">
    <property type="entry name" value="Divalent-metal-dependent TIM barrel enzymes"/>
    <property type="match status" value="1"/>
</dbReference>
<keyword evidence="3" id="KW-1185">Reference proteome</keyword>
<gene>
    <name evidence="2" type="ORF">HUT08_25790</name>
</gene>
<dbReference type="EMBL" id="CP054929">
    <property type="protein sequence ID" value="QKW52379.1"/>
    <property type="molecule type" value="Genomic_DNA"/>
</dbReference>
<proteinExistence type="predicted"/>
<organism evidence="2 3">
    <name type="scientific">Streptomyces buecherae</name>
    <dbReference type="NCBI Taxonomy" id="2763006"/>
    <lineage>
        <taxon>Bacteria</taxon>
        <taxon>Bacillati</taxon>
        <taxon>Actinomycetota</taxon>
        <taxon>Actinomycetes</taxon>
        <taxon>Kitasatosporales</taxon>
        <taxon>Streptomycetaceae</taxon>
        <taxon>Streptomyces</taxon>
    </lineage>
</organism>
<sequence>MSVDATGTSAGTALPPGIALCGIGDEAGASLDEQISALTTLGWGHIELRNVDGTAVADLDEAAFERLVDRLAAADLAVTCVDSRIANWGRPITADFDADLRELDALGERCHRLGTRYVRVMSYPNDGLSEADWRQEVLTRMGKLAARAEEAGLVLLHENCAGWAGTEAARMRELLTEVDSPALRLLFDVGNGVAYDYEAYDLLPTIAPYVEHVHIKDAVGTPEDASYLLPGDGRCRVEDSLRYLLDQGYTGVWSIEPHINVRPHESLATEGKDGVDAFVEYGRALERMVARLAEERA</sequence>
<dbReference type="InterPro" id="IPR013022">
    <property type="entry name" value="Xyl_isomerase-like_TIM-brl"/>
</dbReference>
<accession>A0A7H8ND18</accession>
<dbReference type="PANTHER" id="PTHR12110">
    <property type="entry name" value="HYDROXYPYRUVATE ISOMERASE"/>
    <property type="match status" value="1"/>
</dbReference>
<dbReference type="InterPro" id="IPR050312">
    <property type="entry name" value="IolE/XylAMocC-like"/>
</dbReference>
<dbReference type="InterPro" id="IPR036237">
    <property type="entry name" value="Xyl_isomerase-like_sf"/>
</dbReference>
<name>A0A7H8ND18_9ACTN</name>
<keyword evidence="2" id="KW-0413">Isomerase</keyword>
<dbReference type="GO" id="GO:0016853">
    <property type="term" value="F:isomerase activity"/>
    <property type="evidence" value="ECO:0007669"/>
    <property type="project" value="UniProtKB-KW"/>
</dbReference>
<dbReference type="Proteomes" id="UP000509303">
    <property type="component" value="Chromosome"/>
</dbReference>
<dbReference type="AlphaFoldDB" id="A0A7H8ND18"/>